<feature type="domain" description="Spore coat protein U/FanG" evidence="2">
    <location>
        <begin position="19"/>
        <end position="155"/>
    </location>
</feature>
<dbReference type="RefSeq" id="WP_180822499.1">
    <property type="nucleotide sequence ID" value="NZ_JACAWY010000001.1"/>
</dbReference>
<organism evidence="3 4">
    <name type="scientific">Pantoea nemavictus</name>
    <dbReference type="NCBI Taxonomy" id="2726955"/>
    <lineage>
        <taxon>Bacteria</taxon>
        <taxon>Pseudomonadati</taxon>
        <taxon>Pseudomonadota</taxon>
        <taxon>Gammaproteobacteria</taxon>
        <taxon>Enterobacterales</taxon>
        <taxon>Erwiniaceae</taxon>
        <taxon>Pantoea</taxon>
    </lineage>
</organism>
<dbReference type="InterPro" id="IPR007893">
    <property type="entry name" value="Spore_coat_U/FanG"/>
</dbReference>
<sequence length="321" mass="33137">MRTLLLLLALLLLPGVGYAACGLSAPTATFGSVTTFSVGSTVNPTSSTTNVNCGTGGLSLLGTDFITYAFTTATNLSGTRAALKTSSGGTDSIPIQMCIDSACATELQQGGSYRWNSSSLLALGNSLNFNIPLYFRTVPGQVIAAGTYTTTITLTVSYNVCAGVNLLGACVGTLQTSAGTAMPITVNLVVTNDCTTITAPNVSFGSAPLVGSFSTVQQTINVVCSKGSTYTVGLSNGSYYSGTTRQMASGTNRLAYDIYKGTTTTARWGPTGTDRWSSTTSTSLNTDTVTRNFTYTAQILTTQNTPAAGNYTDSVVVDVSF</sequence>
<keyword evidence="4" id="KW-1185">Reference proteome</keyword>
<feature type="signal peptide" evidence="1">
    <location>
        <begin position="1"/>
        <end position="19"/>
    </location>
</feature>
<dbReference type="Pfam" id="PF05229">
    <property type="entry name" value="SCPU"/>
    <property type="match status" value="2"/>
</dbReference>
<evidence type="ECO:0000259" key="2">
    <source>
        <dbReference type="Pfam" id="PF05229"/>
    </source>
</evidence>
<dbReference type="PANTHER" id="PTHR37089:SF1">
    <property type="entry name" value="MEMBRANE PROTEIN"/>
    <property type="match status" value="1"/>
</dbReference>
<evidence type="ECO:0000313" key="3">
    <source>
        <dbReference type="EMBL" id="MEJ5044869.1"/>
    </source>
</evidence>
<name>A0ABU8PQ57_9GAMM</name>
<dbReference type="EMBL" id="JBBGZW010000001">
    <property type="protein sequence ID" value="MEJ5044869.1"/>
    <property type="molecule type" value="Genomic_DNA"/>
</dbReference>
<dbReference type="InterPro" id="IPR053167">
    <property type="entry name" value="Spore_coat_component"/>
</dbReference>
<feature type="domain" description="Spore coat protein U/FanG" evidence="2">
    <location>
        <begin position="184"/>
        <end position="317"/>
    </location>
</feature>
<accession>A0ABU8PQ57</accession>
<dbReference type="SMART" id="SM00972">
    <property type="entry name" value="SCPU"/>
    <property type="match status" value="2"/>
</dbReference>
<comment type="caution">
    <text evidence="3">The sequence shown here is derived from an EMBL/GenBank/DDBJ whole genome shotgun (WGS) entry which is preliminary data.</text>
</comment>
<dbReference type="PANTHER" id="PTHR37089">
    <property type="entry name" value="PROTEIN U-RELATED"/>
    <property type="match status" value="1"/>
</dbReference>
<gene>
    <name evidence="3" type="ORF">WH298_06540</name>
</gene>
<feature type="chain" id="PRO_5045609512" evidence="1">
    <location>
        <begin position="20"/>
        <end position="321"/>
    </location>
</feature>
<protein>
    <submittedName>
        <fullName evidence="3">Spore coat U domain-containing protein</fullName>
    </submittedName>
</protein>
<keyword evidence="1" id="KW-0732">Signal</keyword>
<evidence type="ECO:0000313" key="4">
    <source>
        <dbReference type="Proteomes" id="UP001362100"/>
    </source>
</evidence>
<dbReference type="Proteomes" id="UP001362100">
    <property type="component" value="Unassembled WGS sequence"/>
</dbReference>
<reference evidence="3 4" key="1">
    <citation type="submission" date="2023-12" db="EMBL/GenBank/DDBJ databases">
        <title>Gut-associated functions are favored during microbiome assembly across C. elegans life.</title>
        <authorList>
            <person name="Zimmermann J."/>
        </authorList>
    </citation>
    <scope>NUCLEOTIDE SEQUENCE [LARGE SCALE GENOMIC DNA]</scope>
    <source>
        <strain evidence="3 4">BIGb0393</strain>
    </source>
</reference>
<evidence type="ECO:0000256" key="1">
    <source>
        <dbReference type="SAM" id="SignalP"/>
    </source>
</evidence>
<proteinExistence type="predicted"/>